<dbReference type="AlphaFoldDB" id="A0A1V4EUU9"/>
<comment type="similarity">
    <text evidence="3">Belongs to the ScpA family.</text>
</comment>
<keyword evidence="3" id="KW-0132">Cell division</keyword>
<protein>
    <recommendedName>
        <fullName evidence="2 3">Segregation and condensation protein A</fullName>
    </recommendedName>
</protein>
<dbReference type="InterPro" id="IPR023093">
    <property type="entry name" value="ScpA-like_C"/>
</dbReference>
<evidence type="ECO:0000313" key="5">
    <source>
        <dbReference type="Proteomes" id="UP000190229"/>
    </source>
</evidence>
<dbReference type="PANTHER" id="PTHR33969:SF2">
    <property type="entry name" value="SEGREGATION AND CONDENSATION PROTEIN A"/>
    <property type="match status" value="1"/>
</dbReference>
<dbReference type="GO" id="GO:0051301">
    <property type="term" value="P:cell division"/>
    <property type="evidence" value="ECO:0007669"/>
    <property type="project" value="UniProtKB-KW"/>
</dbReference>
<name>A0A1V4EUU9_9BACL</name>
<dbReference type="Gene3D" id="6.10.250.2410">
    <property type="match status" value="1"/>
</dbReference>
<comment type="caution">
    <text evidence="4">The sequence shown here is derived from an EMBL/GenBank/DDBJ whole genome shotgun (WGS) entry which is preliminary data.</text>
</comment>
<dbReference type="GO" id="GO:0005737">
    <property type="term" value="C:cytoplasm"/>
    <property type="evidence" value="ECO:0007669"/>
    <property type="project" value="UniProtKB-SubCell"/>
</dbReference>
<dbReference type="Proteomes" id="UP000190229">
    <property type="component" value="Unassembled WGS sequence"/>
</dbReference>
<dbReference type="HAMAP" id="MF_01805">
    <property type="entry name" value="ScpA"/>
    <property type="match status" value="1"/>
</dbReference>
<dbReference type="Gene3D" id="1.10.10.580">
    <property type="entry name" value="Structural maintenance of chromosome 1. Chain E"/>
    <property type="match status" value="1"/>
</dbReference>
<keyword evidence="1 3" id="KW-0159">Chromosome partition</keyword>
<proteinExistence type="inferred from homology"/>
<dbReference type="InterPro" id="IPR003768">
    <property type="entry name" value="ScpA"/>
</dbReference>
<evidence type="ECO:0000256" key="2">
    <source>
        <dbReference type="ARBA" id="ARBA00044777"/>
    </source>
</evidence>
<comment type="subcellular location">
    <subcellularLocation>
        <location evidence="3">Cytoplasm</location>
    </subcellularLocation>
    <text evidence="3">Associated with two foci at the outer edges of the nucleoid region in young cells, and at four foci within both cell halves in older cells.</text>
</comment>
<dbReference type="GO" id="GO:0006260">
    <property type="term" value="P:DNA replication"/>
    <property type="evidence" value="ECO:0007669"/>
    <property type="project" value="UniProtKB-UniRule"/>
</dbReference>
<comment type="function">
    <text evidence="3">Participates in chromosomal partition during cell division. May act via the formation of a condensin-like complex containing Smc and ScpB that pull DNA away from mid-cell into both cell halves.</text>
</comment>
<dbReference type="GO" id="GO:0007059">
    <property type="term" value="P:chromosome segregation"/>
    <property type="evidence" value="ECO:0007669"/>
    <property type="project" value="UniProtKB-UniRule"/>
</dbReference>
<keyword evidence="3" id="KW-0963">Cytoplasm</keyword>
<reference evidence="4 5" key="1">
    <citation type="submission" date="2017-02" db="EMBL/GenBank/DDBJ databases">
        <title>Draft genome of Acidibacillus ferrooxidans Huett2.</title>
        <authorList>
            <person name="Schopf S."/>
        </authorList>
    </citation>
    <scope>NUCLEOTIDE SEQUENCE [LARGE SCALE GENOMIC DNA]</scope>
    <source>
        <strain evidence="4 5">Huett2</strain>
    </source>
</reference>
<evidence type="ECO:0000313" key="4">
    <source>
        <dbReference type="EMBL" id="OPG16610.1"/>
    </source>
</evidence>
<evidence type="ECO:0000256" key="1">
    <source>
        <dbReference type="ARBA" id="ARBA00022829"/>
    </source>
</evidence>
<dbReference type="Pfam" id="PF02616">
    <property type="entry name" value="SMC_ScpA"/>
    <property type="match status" value="1"/>
</dbReference>
<keyword evidence="3" id="KW-0131">Cell cycle</keyword>
<dbReference type="PANTHER" id="PTHR33969">
    <property type="entry name" value="SEGREGATION AND CONDENSATION PROTEIN A"/>
    <property type="match status" value="1"/>
</dbReference>
<accession>A0A1V4EUU9</accession>
<keyword evidence="5" id="KW-1185">Reference proteome</keyword>
<dbReference type="RefSeq" id="WP_079290307.1">
    <property type="nucleotide sequence ID" value="NZ_MWPS01000016.1"/>
</dbReference>
<evidence type="ECO:0000256" key="3">
    <source>
        <dbReference type="HAMAP-Rule" id="MF_01805"/>
    </source>
</evidence>
<sequence>MEQHPIHVTLDSFEGPLDLLWHLIEKHEIDIYQIPIALITDQYIHVLKDRLDAQLEVASEFLVMAASLVALKARALLPRQEVLIEEDDEIDLIASERALTERLLEYRAFKEVARVLKEMEGERAQSVGRMPMNLDAYRTERSDPPLLGVSAEQLMTAFEKAMARMPKERDVRVVRERETIPERMKRILRMLRDAPATFSSLLLIDHPREIVTSFLALLELIRNQQVICRQEGLFSEIWIERITLLTK</sequence>
<dbReference type="EMBL" id="MWPS01000016">
    <property type="protein sequence ID" value="OPG16610.1"/>
    <property type="molecule type" value="Genomic_DNA"/>
</dbReference>
<comment type="subunit">
    <text evidence="3">Component of a cohesin-like complex composed of ScpA, ScpB and the Smc homodimer, in which ScpA and ScpB bind to the head domain of Smc. The presence of the three proteins is required for the association of the complex with DNA.</text>
</comment>
<gene>
    <name evidence="3" type="primary">scpA</name>
    <name evidence="4" type="ORF">B2M26_07050</name>
</gene>
<organism evidence="4 5">
    <name type="scientific">Ferroacidibacillus organovorans</name>
    <dbReference type="NCBI Taxonomy" id="1765683"/>
    <lineage>
        <taxon>Bacteria</taxon>
        <taxon>Bacillati</taxon>
        <taxon>Bacillota</taxon>
        <taxon>Bacilli</taxon>
        <taxon>Bacillales</taxon>
        <taxon>Alicyclobacillaceae</taxon>
        <taxon>Ferroacidibacillus</taxon>
    </lineage>
</organism>